<keyword evidence="2" id="KW-1185">Reference proteome</keyword>
<feature type="non-terminal residue" evidence="1">
    <location>
        <position position="78"/>
    </location>
</feature>
<name>M2ZLR7_9PROT</name>
<protein>
    <submittedName>
        <fullName evidence="1">Uncharacterized protein</fullName>
    </submittedName>
</protein>
<reference evidence="1 2" key="1">
    <citation type="journal article" date="2014" name="Genome Announc.">
        <title>Draft Genome Sequence of Magnetospirillum sp. Strain SO-1, a Freshwater Magnetotactic Bacterium Isolated from the Ol'khovka River, Russia.</title>
        <authorList>
            <person name="Grouzdev D.S."/>
            <person name="Dziuba M.V."/>
            <person name="Sukhacheva M.S."/>
            <person name="Mardanov A.V."/>
            <person name="Beletskiy A.V."/>
            <person name="Kuznetsov B.B."/>
            <person name="Skryabin K.G."/>
        </authorList>
    </citation>
    <scope>NUCLEOTIDE SEQUENCE [LARGE SCALE GENOMIC DNA]</scope>
    <source>
        <strain evidence="1 2">SO-1</strain>
    </source>
</reference>
<organism evidence="1 2">
    <name type="scientific">Paramagnetospirillum caucaseum</name>
    <dbReference type="NCBI Taxonomy" id="1244869"/>
    <lineage>
        <taxon>Bacteria</taxon>
        <taxon>Pseudomonadati</taxon>
        <taxon>Pseudomonadota</taxon>
        <taxon>Alphaproteobacteria</taxon>
        <taxon>Rhodospirillales</taxon>
        <taxon>Magnetospirillaceae</taxon>
        <taxon>Paramagnetospirillum</taxon>
    </lineage>
</organism>
<evidence type="ECO:0000313" key="1">
    <source>
        <dbReference type="EMBL" id="EME68212.1"/>
    </source>
</evidence>
<comment type="caution">
    <text evidence="1">The sequence shown here is derived from an EMBL/GenBank/DDBJ whole genome shotgun (WGS) entry which is preliminary data.</text>
</comment>
<evidence type="ECO:0000313" key="2">
    <source>
        <dbReference type="Proteomes" id="UP000011744"/>
    </source>
</evidence>
<accession>M2ZLR7</accession>
<dbReference type="AlphaFoldDB" id="M2ZLR7"/>
<proteinExistence type="predicted"/>
<gene>
    <name evidence="1" type="ORF">H261_19476</name>
</gene>
<dbReference type="Proteomes" id="UP000011744">
    <property type="component" value="Unassembled WGS sequence"/>
</dbReference>
<sequence length="78" mass="8643">MGADRTRELGLIRDVIAGVTAARRRFIAVASEPAWKACKLLTCDEDEAGKAFEDFMDALRSDNFRKLGSYDGRSSLET</sequence>
<dbReference type="EMBL" id="AONQ01000075">
    <property type="protein sequence ID" value="EME68212.1"/>
    <property type="molecule type" value="Genomic_DNA"/>
</dbReference>